<dbReference type="InterPro" id="IPR011051">
    <property type="entry name" value="RmlC_Cupin_sf"/>
</dbReference>
<dbReference type="KEGG" id="stri:C7M71_027135"/>
<feature type="domain" description="Cupin type-2" evidence="1">
    <location>
        <begin position="27"/>
        <end position="83"/>
    </location>
</feature>
<dbReference type="SUPFAM" id="SSF51182">
    <property type="entry name" value="RmlC-like cupins"/>
    <property type="match status" value="1"/>
</dbReference>
<dbReference type="AlphaFoldDB" id="A0A345T6U6"/>
<dbReference type="Pfam" id="PF07883">
    <property type="entry name" value="Cupin_2"/>
    <property type="match status" value="1"/>
</dbReference>
<evidence type="ECO:0000313" key="3">
    <source>
        <dbReference type="Proteomes" id="UP000249340"/>
    </source>
</evidence>
<dbReference type="EMBL" id="CP031264">
    <property type="protein sequence ID" value="AXI81701.1"/>
    <property type="molecule type" value="Genomic_DNA"/>
</dbReference>
<accession>A0A345T6U6</accession>
<organism evidence="2 3">
    <name type="scientific">Peterkaempfera bronchialis</name>
    <dbReference type="NCBI Taxonomy" id="2126346"/>
    <lineage>
        <taxon>Bacteria</taxon>
        <taxon>Bacillati</taxon>
        <taxon>Actinomycetota</taxon>
        <taxon>Actinomycetes</taxon>
        <taxon>Kitasatosporales</taxon>
        <taxon>Streptomycetaceae</taxon>
        <taxon>Peterkaempfera</taxon>
    </lineage>
</organism>
<evidence type="ECO:0000313" key="2">
    <source>
        <dbReference type="EMBL" id="AXI81701.1"/>
    </source>
</evidence>
<reference evidence="3" key="1">
    <citation type="submission" date="2018-07" db="EMBL/GenBank/DDBJ databases">
        <title>Streptacidiphilus bronchialis DSM 106435 chromosome.</title>
        <authorList>
            <person name="Batra D."/>
            <person name="Gulvik C.A."/>
        </authorList>
    </citation>
    <scope>NUCLEOTIDE SEQUENCE [LARGE SCALE GENOMIC DNA]</scope>
    <source>
        <strain evidence="3">DSM 106435</strain>
    </source>
</reference>
<evidence type="ECO:0000259" key="1">
    <source>
        <dbReference type="Pfam" id="PF07883"/>
    </source>
</evidence>
<dbReference type="Proteomes" id="UP000249340">
    <property type="component" value="Chromosome"/>
</dbReference>
<dbReference type="OrthoDB" id="4282897at2"/>
<sequence length="103" mass="11747">MRSRWIIPPVDGASSYSVSEWELTRAGWSDRHPHDELNYVLEGELHIETQGKTVVLRPGDAALVPSGQVGRYWAPEYARMYAVYGANLDGIESDYLDYWEITD</sequence>
<dbReference type="Gene3D" id="2.60.120.10">
    <property type="entry name" value="Jelly Rolls"/>
    <property type="match status" value="1"/>
</dbReference>
<proteinExistence type="predicted"/>
<dbReference type="InterPro" id="IPR013096">
    <property type="entry name" value="Cupin_2"/>
</dbReference>
<name>A0A345T6U6_9ACTN</name>
<gene>
    <name evidence="2" type="ORF">C7M71_027135</name>
</gene>
<protein>
    <submittedName>
        <fullName evidence="2">Cupin domain-containing protein</fullName>
    </submittedName>
</protein>
<keyword evidence="3" id="KW-1185">Reference proteome</keyword>
<dbReference type="InterPro" id="IPR014710">
    <property type="entry name" value="RmlC-like_jellyroll"/>
</dbReference>